<protein>
    <submittedName>
        <fullName evidence="1">Uncharacterized protein</fullName>
    </submittedName>
</protein>
<dbReference type="AlphaFoldDB" id="A0A6C0C1E4"/>
<evidence type="ECO:0000313" key="1">
    <source>
        <dbReference type="EMBL" id="QHS98505.1"/>
    </source>
</evidence>
<proteinExistence type="predicted"/>
<sequence>MSRFATDEIPEQLYNDFIIGLLEGTIGKYRKEMAEKFKEIAIDLKTEEISSTDLLRKMYQLSIVYKNLIEKKKMQTKKNNQNSCMLN</sequence>
<dbReference type="EMBL" id="MN739317">
    <property type="protein sequence ID" value="QHS98505.1"/>
    <property type="molecule type" value="Genomic_DNA"/>
</dbReference>
<organism evidence="1">
    <name type="scientific">viral metagenome</name>
    <dbReference type="NCBI Taxonomy" id="1070528"/>
    <lineage>
        <taxon>unclassified sequences</taxon>
        <taxon>metagenomes</taxon>
        <taxon>organismal metagenomes</taxon>
    </lineage>
</organism>
<name>A0A6C0C1E4_9ZZZZ</name>
<reference evidence="1" key="1">
    <citation type="journal article" date="2020" name="Nature">
        <title>Giant virus diversity and host interactions through global metagenomics.</title>
        <authorList>
            <person name="Schulz F."/>
            <person name="Roux S."/>
            <person name="Paez-Espino D."/>
            <person name="Jungbluth S."/>
            <person name="Walsh D.A."/>
            <person name="Denef V.J."/>
            <person name="McMahon K.D."/>
            <person name="Konstantinidis K.T."/>
            <person name="Eloe-Fadrosh E.A."/>
            <person name="Kyrpides N.C."/>
            <person name="Woyke T."/>
        </authorList>
    </citation>
    <scope>NUCLEOTIDE SEQUENCE</scope>
    <source>
        <strain evidence="1">GVMAG-M-3300020185-18</strain>
    </source>
</reference>
<accession>A0A6C0C1E4</accession>